<organism evidence="2 3">
    <name type="scientific">Leptospira interrogans serogroup Icterohaemorrhagiae serovar copenhageni (strain Fiocruz L1-130)</name>
    <dbReference type="NCBI Taxonomy" id="267671"/>
    <lineage>
        <taxon>Bacteria</taxon>
        <taxon>Pseudomonadati</taxon>
        <taxon>Spirochaetota</taxon>
        <taxon>Spirochaetia</taxon>
        <taxon>Leptospirales</taxon>
        <taxon>Leptospiraceae</taxon>
        <taxon>Leptospira</taxon>
    </lineage>
</organism>
<name>Q72M02_LEPIC</name>
<dbReference type="HOGENOM" id="CLU_2617700_0_0_12"/>
<evidence type="ECO:0000313" key="3">
    <source>
        <dbReference type="Proteomes" id="UP000007037"/>
    </source>
</evidence>
<dbReference type="Proteomes" id="UP000007037">
    <property type="component" value="Chromosome I"/>
</dbReference>
<gene>
    <name evidence="2" type="ordered locus">LIC_13391</name>
</gene>
<evidence type="ECO:0000256" key="1">
    <source>
        <dbReference type="SAM" id="MobiDB-lite"/>
    </source>
</evidence>
<feature type="compositionally biased region" description="Basic and acidic residues" evidence="1">
    <location>
        <begin position="59"/>
        <end position="78"/>
    </location>
</feature>
<protein>
    <submittedName>
        <fullName evidence="2">Uncharacterized protein</fullName>
    </submittedName>
</protein>
<accession>Q72M02</accession>
<proteinExistence type="predicted"/>
<reference evidence="2 3" key="1">
    <citation type="journal article" date="2004" name="J. Bacteriol.">
        <title>Comparative genomics of two Leptospira interrogans serovars reveals novel insights into physiology and pathogenesis.</title>
        <authorList>
            <person name="Nascimento A.L."/>
            <person name="Ko A.I."/>
            <person name="Martins E.A."/>
            <person name="Monteiro-Vitorello C.B."/>
            <person name="Ho P.L."/>
            <person name="Haake D.A."/>
            <person name="Verjovski-Almeida S."/>
            <person name="Hartskeerl R.A."/>
            <person name="Marques M.V."/>
            <person name="Oliveira M.C."/>
            <person name="Menck C.F."/>
            <person name="Leite L.C."/>
            <person name="Carrer H."/>
            <person name="Coutinho L.L."/>
            <person name="Degrave W.M."/>
            <person name="Dellagostin O.A."/>
            <person name="El-Dorry H."/>
            <person name="Ferro E.S."/>
            <person name="Ferro M.I."/>
            <person name="Furlan L.R."/>
            <person name="Gamberini M."/>
            <person name="Giglioti E.A."/>
            <person name="Goes-Neto A."/>
            <person name="Goldman G.H."/>
            <person name="Goldman M.H."/>
            <person name="Harakava R."/>
            <person name="Jeronimo S.M."/>
            <person name="Junqueira-De-Azevedo I.L."/>
            <person name="Kimura E.T."/>
            <person name="Kuramae E.E."/>
            <person name="Lemos E.G."/>
            <person name="Lemos M.V."/>
            <person name="Marino C.L."/>
            <person name="Nunes L.R."/>
            <person name="De Oliveira R.C."/>
            <person name="Pereira G.G."/>
            <person name="Reis M.S."/>
            <person name="Schriefer A."/>
            <person name="Siqueira W.J."/>
            <person name="Sommer P."/>
            <person name="Tsai S.M."/>
            <person name="Simpson A.J."/>
            <person name="Ferro J.A."/>
            <person name="Camargo L.E."/>
            <person name="Kitajima J.P."/>
            <person name="Setubal J.C."/>
            <person name="Van Sluys M.A."/>
        </authorList>
    </citation>
    <scope>NUCLEOTIDE SEQUENCE [LARGE SCALE GENOMIC DNA]</scope>
    <source>
        <strain evidence="2 3">Fiocruz L1-130</strain>
    </source>
</reference>
<sequence>MRTGWIPNKKQNLIQTRKSHGGAYVLSRNGPGSKKFLSFNRQNGSKPNQQHHSSRSRSKGRESSQRKSDEKIKRNTQT</sequence>
<evidence type="ECO:0000313" key="2">
    <source>
        <dbReference type="EMBL" id="AAS71931.1"/>
    </source>
</evidence>
<dbReference type="EMBL" id="AE016823">
    <property type="protein sequence ID" value="AAS71931.1"/>
    <property type="molecule type" value="Genomic_DNA"/>
</dbReference>
<dbReference type="KEGG" id="lic:LIC_13391"/>
<feature type="region of interest" description="Disordered" evidence="1">
    <location>
        <begin position="1"/>
        <end position="78"/>
    </location>
</feature>
<dbReference type="AlphaFoldDB" id="Q72M02"/>
<feature type="compositionally biased region" description="Polar residues" evidence="1">
    <location>
        <begin position="39"/>
        <end position="51"/>
    </location>
</feature>